<evidence type="ECO:0000313" key="3">
    <source>
        <dbReference type="Proteomes" id="UP000297595"/>
    </source>
</evidence>
<dbReference type="Proteomes" id="UP000297595">
    <property type="component" value="Unassembled WGS sequence"/>
</dbReference>
<dbReference type="EMBL" id="SOZJ01000001">
    <property type="protein sequence ID" value="TGJ73606.1"/>
    <property type="molecule type" value="Genomic_DNA"/>
</dbReference>
<organism evidence="2 3">
    <name type="scientific">Orbilia oligospora</name>
    <name type="common">Nematode-trapping fungus</name>
    <name type="synonym">Arthrobotrys oligospora</name>
    <dbReference type="NCBI Taxonomy" id="2813651"/>
    <lineage>
        <taxon>Eukaryota</taxon>
        <taxon>Fungi</taxon>
        <taxon>Dikarya</taxon>
        <taxon>Ascomycota</taxon>
        <taxon>Pezizomycotina</taxon>
        <taxon>Orbiliomycetes</taxon>
        <taxon>Orbiliales</taxon>
        <taxon>Orbiliaceae</taxon>
        <taxon>Orbilia</taxon>
    </lineage>
</organism>
<feature type="compositionally biased region" description="Polar residues" evidence="1">
    <location>
        <begin position="55"/>
        <end position="66"/>
    </location>
</feature>
<dbReference type="AlphaFoldDB" id="A0A8H2HV06"/>
<proteinExistence type="predicted"/>
<evidence type="ECO:0000256" key="1">
    <source>
        <dbReference type="SAM" id="MobiDB-lite"/>
    </source>
</evidence>
<comment type="caution">
    <text evidence="2">The sequence shown here is derived from an EMBL/GenBank/DDBJ whole genome shotgun (WGS) entry which is preliminary data.</text>
</comment>
<evidence type="ECO:0000313" key="2">
    <source>
        <dbReference type="EMBL" id="TGJ73606.1"/>
    </source>
</evidence>
<protein>
    <submittedName>
        <fullName evidence="2">Uncharacterized protein</fullName>
    </submittedName>
</protein>
<name>A0A8H2HV06_ORBOL</name>
<gene>
    <name evidence="2" type="ORF">EYR41_000693</name>
</gene>
<feature type="region of interest" description="Disordered" evidence="1">
    <location>
        <begin position="44"/>
        <end position="70"/>
    </location>
</feature>
<reference evidence="2 3" key="1">
    <citation type="submission" date="2019-03" db="EMBL/GenBank/DDBJ databases">
        <title>Nematode-trapping fungi genome.</title>
        <authorList>
            <person name="Vidal-Diez De Ulzurrun G."/>
        </authorList>
    </citation>
    <scope>NUCLEOTIDE SEQUENCE [LARGE SCALE GENOMIC DNA]</scope>
    <source>
        <strain evidence="2 3">TWF154</strain>
    </source>
</reference>
<sequence length="94" mass="10529">MGGQSLSFKLSKEIRIGKFLTIELRRNFTAMHSLLCKYAVHVSGHRSKRTPTTPPLSRSQNLTTSPPLLRDIPTWAASNRYFPGGRHGKDYASS</sequence>
<accession>A0A8H2HV06</accession>